<evidence type="ECO:0000259" key="13">
    <source>
        <dbReference type="PROSITE" id="PS51296"/>
    </source>
</evidence>
<dbReference type="NCBIfam" id="TIGR01416">
    <property type="entry name" value="Rieske_proteo"/>
    <property type="match status" value="1"/>
</dbReference>
<evidence type="ECO:0000256" key="5">
    <source>
        <dbReference type="ARBA" id="ARBA00022723"/>
    </source>
</evidence>
<keyword evidence="12" id="KW-0496">Mitochondrion</keyword>
<keyword evidence="3 11" id="KW-0812">Transmembrane</keyword>
<comment type="subcellular location">
    <subcellularLocation>
        <location evidence="1">Membrane</location>
        <topology evidence="1">Single-pass membrane protein</topology>
    </subcellularLocation>
    <subcellularLocation>
        <location evidence="12">Mitochondrion inner membrane</location>
    </subcellularLocation>
</comment>
<keyword evidence="4" id="KW-0001">2Fe-2S</keyword>
<keyword evidence="15" id="KW-1185">Reference proteome</keyword>
<gene>
    <name evidence="14" type="ORF">IMG5_190760</name>
</gene>
<name>G0R4A9_ICHMU</name>
<feature type="transmembrane region" description="Helical" evidence="11">
    <location>
        <begin position="101"/>
        <end position="120"/>
    </location>
</feature>
<dbReference type="PROSITE" id="PS51296">
    <property type="entry name" value="RIESKE"/>
    <property type="match status" value="1"/>
</dbReference>
<protein>
    <recommendedName>
        <fullName evidence="11">Cytochrome b-c1 complex subunit Rieske, mitochondrial</fullName>
        <ecNumber evidence="11">7.1.1.8</ecNumber>
    </recommendedName>
</protein>
<evidence type="ECO:0000256" key="4">
    <source>
        <dbReference type="ARBA" id="ARBA00022714"/>
    </source>
</evidence>
<dbReference type="InterPro" id="IPR017941">
    <property type="entry name" value="Rieske_2Fe-2S"/>
</dbReference>
<dbReference type="InterPro" id="IPR005805">
    <property type="entry name" value="Rieske_Fe-S_prot_C"/>
</dbReference>
<keyword evidence="9 11" id="KW-0472">Membrane</keyword>
<keyword evidence="10" id="KW-1015">Disulfide bond</keyword>
<evidence type="ECO:0000256" key="10">
    <source>
        <dbReference type="ARBA" id="ARBA00023157"/>
    </source>
</evidence>
<feature type="domain" description="Rieske" evidence="13">
    <location>
        <begin position="153"/>
        <end position="256"/>
    </location>
</feature>
<dbReference type="InterPro" id="IPR014349">
    <property type="entry name" value="Rieske_Fe-S_prot"/>
</dbReference>
<comment type="cofactor">
    <cofactor evidence="11">
        <name>[2Fe-2S] cluster</name>
        <dbReference type="ChEBI" id="CHEBI:190135"/>
    </cofactor>
    <text evidence="11">Binds 1 [2Fe-2S] cluster per subunit.</text>
</comment>
<dbReference type="GeneID" id="14903791"/>
<keyword evidence="14" id="KW-0560">Oxidoreductase</keyword>
<dbReference type="GO" id="GO:0016491">
    <property type="term" value="F:oxidoreductase activity"/>
    <property type="evidence" value="ECO:0007669"/>
    <property type="project" value="UniProtKB-KW"/>
</dbReference>
<dbReference type="EMBL" id="GL984330">
    <property type="protein sequence ID" value="EGR27720.1"/>
    <property type="molecule type" value="Genomic_DNA"/>
</dbReference>
<keyword evidence="11" id="KW-0249">Electron transport</keyword>
<organism evidence="14 15">
    <name type="scientific">Ichthyophthirius multifiliis</name>
    <name type="common">White spot disease agent</name>
    <name type="synonym">Ich</name>
    <dbReference type="NCBI Taxonomy" id="5932"/>
    <lineage>
        <taxon>Eukaryota</taxon>
        <taxon>Sar</taxon>
        <taxon>Alveolata</taxon>
        <taxon>Ciliophora</taxon>
        <taxon>Intramacronucleata</taxon>
        <taxon>Oligohymenophorea</taxon>
        <taxon>Hymenostomatida</taxon>
        <taxon>Ophryoglenina</taxon>
        <taxon>Ichthyophthirius</taxon>
    </lineage>
</organism>
<evidence type="ECO:0000256" key="6">
    <source>
        <dbReference type="ARBA" id="ARBA00022989"/>
    </source>
</evidence>
<evidence type="ECO:0000256" key="1">
    <source>
        <dbReference type="ARBA" id="ARBA00004167"/>
    </source>
</evidence>
<evidence type="ECO:0000256" key="7">
    <source>
        <dbReference type="ARBA" id="ARBA00023004"/>
    </source>
</evidence>
<dbReference type="SUPFAM" id="SSF50022">
    <property type="entry name" value="ISP domain"/>
    <property type="match status" value="1"/>
</dbReference>
<evidence type="ECO:0000256" key="11">
    <source>
        <dbReference type="RuleBase" id="RU004494"/>
    </source>
</evidence>
<dbReference type="InterPro" id="IPR006317">
    <property type="entry name" value="Ubiquinol_cyt_c_Rdtase_Fe-S-su"/>
</dbReference>
<evidence type="ECO:0000256" key="2">
    <source>
        <dbReference type="ARBA" id="ARBA00010651"/>
    </source>
</evidence>
<dbReference type="Proteomes" id="UP000008983">
    <property type="component" value="Unassembled WGS sequence"/>
</dbReference>
<comment type="catalytic activity">
    <reaction evidence="11">
        <text>a quinol + 2 Fe(III)-[cytochrome c](out) = a quinone + 2 Fe(II)-[cytochrome c](out) + 2 H(+)(out)</text>
        <dbReference type="Rhea" id="RHEA:11484"/>
        <dbReference type="Rhea" id="RHEA-COMP:10350"/>
        <dbReference type="Rhea" id="RHEA-COMP:14399"/>
        <dbReference type="ChEBI" id="CHEBI:15378"/>
        <dbReference type="ChEBI" id="CHEBI:24646"/>
        <dbReference type="ChEBI" id="CHEBI:29033"/>
        <dbReference type="ChEBI" id="CHEBI:29034"/>
        <dbReference type="ChEBI" id="CHEBI:132124"/>
        <dbReference type="EC" id="7.1.1.8"/>
    </reaction>
</comment>
<dbReference type="GO" id="GO:0005743">
    <property type="term" value="C:mitochondrial inner membrane"/>
    <property type="evidence" value="ECO:0007669"/>
    <property type="project" value="UniProtKB-SubCell"/>
</dbReference>
<dbReference type="Gene3D" id="2.102.10.10">
    <property type="entry name" value="Rieske [2Fe-2S] iron-sulphur domain"/>
    <property type="match status" value="1"/>
</dbReference>
<dbReference type="eggNOG" id="KOG1671">
    <property type="taxonomic scope" value="Eukaryota"/>
</dbReference>
<evidence type="ECO:0000313" key="15">
    <source>
        <dbReference type="Proteomes" id="UP000008983"/>
    </source>
</evidence>
<dbReference type="EC" id="7.1.1.8" evidence="11"/>
<dbReference type="AlphaFoldDB" id="G0R4A9"/>
<comment type="similarity">
    <text evidence="2">Belongs to the Rieske iron-sulfur protein family.</text>
</comment>
<dbReference type="GO" id="GO:0046872">
    <property type="term" value="F:metal ion binding"/>
    <property type="evidence" value="ECO:0007669"/>
    <property type="project" value="UniProtKB-KW"/>
</dbReference>
<dbReference type="STRING" id="857967.G0R4A9"/>
<evidence type="ECO:0000256" key="9">
    <source>
        <dbReference type="ARBA" id="ARBA00023136"/>
    </source>
</evidence>
<dbReference type="InterPro" id="IPR036922">
    <property type="entry name" value="Rieske_2Fe-2S_sf"/>
</dbReference>
<sequence length="273" mass="31294">MRKIIKNDIEILIIKKSKQKTSVNRYSFGLLQEYNNRLHQKLINGHQVEDKPTFFVTASRPGNFGDHIDFKANIDNWFDENRAHNEHETDIRRTQLYTLSAIYYGAILSFARLYVMGVIGRLNGWKRYERDTYSEVDISALPPGEVMQMVWNGTPIFIRRLTPGEIQEENEYPTSTLLDKDKEVVLSEAGNTKVIVVSAVCTHLGCIPIPYLGAYRGFVCICHGSVYDKFARVRQGPALLNLPVLNNSIHDNGTLVCMEDQKFPHEPSVRFWA</sequence>
<dbReference type="OrthoDB" id="297702at2759"/>
<dbReference type="GO" id="GO:0051537">
    <property type="term" value="F:2 iron, 2 sulfur cluster binding"/>
    <property type="evidence" value="ECO:0007669"/>
    <property type="project" value="UniProtKB-KW"/>
</dbReference>
<keyword evidence="5" id="KW-0479">Metal-binding</keyword>
<dbReference type="InParanoid" id="G0R4A9"/>
<keyword evidence="6 11" id="KW-1133">Transmembrane helix</keyword>
<evidence type="ECO:0000256" key="12">
    <source>
        <dbReference type="RuleBase" id="RU004495"/>
    </source>
</evidence>
<dbReference type="RefSeq" id="XP_004025172.1">
    <property type="nucleotide sequence ID" value="XM_004025123.1"/>
</dbReference>
<dbReference type="Pfam" id="PF00355">
    <property type="entry name" value="Rieske"/>
    <property type="match status" value="1"/>
</dbReference>
<keyword evidence="7" id="KW-0408">Iron</keyword>
<accession>G0R4A9</accession>
<evidence type="ECO:0000256" key="3">
    <source>
        <dbReference type="ARBA" id="ARBA00022692"/>
    </source>
</evidence>
<dbReference type="GO" id="GO:0008121">
    <property type="term" value="F:quinol-cytochrome-c reductase activity"/>
    <property type="evidence" value="ECO:0007669"/>
    <property type="project" value="UniProtKB-EC"/>
</dbReference>
<keyword evidence="8" id="KW-0411">Iron-sulfur</keyword>
<comment type="miscellaneous">
    <text evidence="11">The Rieske protein is a high potential 2Fe-2S protein.</text>
</comment>
<reference evidence="14 15" key="1">
    <citation type="submission" date="2011-07" db="EMBL/GenBank/DDBJ databases">
        <authorList>
            <person name="Coyne R."/>
            <person name="Brami D."/>
            <person name="Johnson J."/>
            <person name="Hostetler J."/>
            <person name="Hannick L."/>
            <person name="Clark T."/>
            <person name="Cassidy-Hanley D."/>
            <person name="Inman J."/>
        </authorList>
    </citation>
    <scope>NUCLEOTIDE SEQUENCE [LARGE SCALE GENOMIC DNA]</scope>
    <source>
        <strain evidence="14 15">G5</strain>
    </source>
</reference>
<dbReference type="PANTHER" id="PTHR10134">
    <property type="entry name" value="CYTOCHROME B-C1 COMPLEX SUBUNIT RIESKE, MITOCHONDRIAL"/>
    <property type="match status" value="1"/>
</dbReference>
<dbReference type="PRINTS" id="PR00162">
    <property type="entry name" value="RIESKE"/>
</dbReference>
<dbReference type="OMA" id="MISGAFR"/>
<dbReference type="CDD" id="cd03470">
    <property type="entry name" value="Rieske_cytochrome_bc1"/>
    <property type="match status" value="1"/>
</dbReference>
<proteinExistence type="inferred from homology"/>
<evidence type="ECO:0000256" key="8">
    <source>
        <dbReference type="ARBA" id="ARBA00023014"/>
    </source>
</evidence>
<keyword evidence="11" id="KW-0813">Transport</keyword>
<evidence type="ECO:0000313" key="14">
    <source>
        <dbReference type="EMBL" id="EGR27720.1"/>
    </source>
</evidence>
<keyword evidence="12" id="KW-0679">Respiratory chain</keyword>